<evidence type="ECO:0000256" key="5">
    <source>
        <dbReference type="ARBA" id="ARBA00038359"/>
    </source>
</evidence>
<evidence type="ECO:0000313" key="8">
    <source>
        <dbReference type="EMBL" id="EMR70488.1"/>
    </source>
</evidence>
<dbReference type="GO" id="GO:0016020">
    <property type="term" value="C:membrane"/>
    <property type="evidence" value="ECO:0007669"/>
    <property type="project" value="UniProtKB-SubCell"/>
</dbReference>
<sequence>MIGVLSVPKDYTWDIVEQFHWSYLEVNLGILCASVPALQPFVKQYLGPLFSSELRNSKEESNKQPEPYSTAVGRNAERREAKLNGYEMESRDDRSEDGPFMLDATDDTDELQLWRRGGAQHKTGATTERSTSNCLDSDYEGSVDMRFQEVNPQGISVQTETAVKYNA</sequence>
<evidence type="ECO:0000256" key="3">
    <source>
        <dbReference type="ARBA" id="ARBA00022989"/>
    </source>
</evidence>
<feature type="region of interest" description="Disordered" evidence="6">
    <location>
        <begin position="56"/>
        <end position="137"/>
    </location>
</feature>
<dbReference type="InterPro" id="IPR049326">
    <property type="entry name" value="Rhodopsin_dom_fungi"/>
</dbReference>
<evidence type="ECO:0000256" key="6">
    <source>
        <dbReference type="SAM" id="MobiDB-lite"/>
    </source>
</evidence>
<dbReference type="AlphaFoldDB" id="M7T0X5"/>
<comment type="subcellular location">
    <subcellularLocation>
        <location evidence="1">Membrane</location>
        <topology evidence="1">Multi-pass membrane protein</topology>
    </subcellularLocation>
</comment>
<keyword evidence="4" id="KW-0472">Membrane</keyword>
<proteinExistence type="inferred from homology"/>
<dbReference type="Pfam" id="PF20684">
    <property type="entry name" value="Fung_rhodopsin"/>
    <property type="match status" value="1"/>
</dbReference>
<dbReference type="Proteomes" id="UP000012174">
    <property type="component" value="Unassembled WGS sequence"/>
</dbReference>
<evidence type="ECO:0000256" key="2">
    <source>
        <dbReference type="ARBA" id="ARBA00022692"/>
    </source>
</evidence>
<dbReference type="InterPro" id="IPR052337">
    <property type="entry name" value="SAT4-like"/>
</dbReference>
<comment type="similarity">
    <text evidence="5">Belongs to the SAT4 family.</text>
</comment>
<dbReference type="KEGG" id="ela:UCREL1_2476"/>
<evidence type="ECO:0000256" key="1">
    <source>
        <dbReference type="ARBA" id="ARBA00004141"/>
    </source>
</evidence>
<evidence type="ECO:0000313" key="9">
    <source>
        <dbReference type="Proteomes" id="UP000012174"/>
    </source>
</evidence>
<feature type="domain" description="Rhodopsin" evidence="7">
    <location>
        <begin position="8"/>
        <end position="43"/>
    </location>
</feature>
<dbReference type="EMBL" id="KB705854">
    <property type="protein sequence ID" value="EMR70488.1"/>
    <property type="molecule type" value="Genomic_DNA"/>
</dbReference>
<dbReference type="PANTHER" id="PTHR33048">
    <property type="entry name" value="PTH11-LIKE INTEGRAL MEMBRANE PROTEIN (AFU_ORTHOLOGUE AFUA_5G11245)"/>
    <property type="match status" value="1"/>
</dbReference>
<feature type="compositionally biased region" description="Polar residues" evidence="6">
    <location>
        <begin position="123"/>
        <end position="135"/>
    </location>
</feature>
<evidence type="ECO:0000259" key="7">
    <source>
        <dbReference type="Pfam" id="PF20684"/>
    </source>
</evidence>
<keyword evidence="2" id="KW-0812">Transmembrane</keyword>
<reference evidence="9" key="1">
    <citation type="journal article" date="2013" name="Genome Announc.">
        <title>Draft genome sequence of the grapevine dieback fungus Eutypa lata UCR-EL1.</title>
        <authorList>
            <person name="Blanco-Ulate B."/>
            <person name="Rolshausen P.E."/>
            <person name="Cantu D."/>
        </authorList>
    </citation>
    <scope>NUCLEOTIDE SEQUENCE [LARGE SCALE GENOMIC DNA]</scope>
    <source>
        <strain evidence="9">UCR-EL1</strain>
    </source>
</reference>
<organism evidence="8 9">
    <name type="scientific">Eutypa lata (strain UCR-EL1)</name>
    <name type="common">Grapevine dieback disease fungus</name>
    <name type="synonym">Eutypa armeniacae</name>
    <dbReference type="NCBI Taxonomy" id="1287681"/>
    <lineage>
        <taxon>Eukaryota</taxon>
        <taxon>Fungi</taxon>
        <taxon>Dikarya</taxon>
        <taxon>Ascomycota</taxon>
        <taxon>Pezizomycotina</taxon>
        <taxon>Sordariomycetes</taxon>
        <taxon>Xylariomycetidae</taxon>
        <taxon>Xylariales</taxon>
        <taxon>Diatrypaceae</taxon>
        <taxon>Eutypa</taxon>
    </lineage>
</organism>
<gene>
    <name evidence="8" type="ORF">UCREL1_2476</name>
</gene>
<name>M7T0X5_EUTLA</name>
<dbReference type="HOGENOM" id="CLU_1594538_0_0_1"/>
<dbReference type="OrthoDB" id="444631at2759"/>
<evidence type="ECO:0000256" key="4">
    <source>
        <dbReference type="ARBA" id="ARBA00023136"/>
    </source>
</evidence>
<accession>M7T0X5</accession>
<keyword evidence="9" id="KW-1185">Reference proteome</keyword>
<dbReference type="PANTHER" id="PTHR33048:SF124">
    <property type="entry name" value="INTEGRAL MEMBRANE PROTEIN"/>
    <property type="match status" value="1"/>
</dbReference>
<feature type="compositionally biased region" description="Basic and acidic residues" evidence="6">
    <location>
        <begin position="75"/>
        <end position="97"/>
    </location>
</feature>
<keyword evidence="3" id="KW-1133">Transmembrane helix</keyword>
<protein>
    <submittedName>
        <fullName evidence="8">Putative integral membrane protein</fullName>
    </submittedName>
</protein>